<gene>
    <name evidence="16" type="primary">LOC117009589</name>
</gene>
<reference evidence="16" key="1">
    <citation type="submission" date="2020-10" db="EMBL/GenBank/DDBJ databases">
        <title>Catharus ustulatus (Swainson's thrush) genome, bCatUst1, primary haplotype v2.</title>
        <authorList>
            <person name="Delmore K."/>
            <person name="Vafadar M."/>
            <person name="Formenti G."/>
            <person name="Chow W."/>
            <person name="Pelan S."/>
            <person name="Howe K."/>
            <person name="Rhie A."/>
            <person name="Mountcastle J."/>
            <person name="Haase B."/>
            <person name="Fedrigo O."/>
            <person name="Jarvis E.D."/>
        </authorList>
    </citation>
    <scope>NUCLEOTIDE SEQUENCE [LARGE SCALE GENOMIC DNA]</scope>
</reference>
<keyword evidence="10" id="KW-0325">Glycoprotein</keyword>
<dbReference type="PROSITE" id="PS50068">
    <property type="entry name" value="LDLRA_2"/>
    <property type="match status" value="5"/>
</dbReference>
<organism evidence="16 17">
    <name type="scientific">Catharus ustulatus</name>
    <name type="common">Russet-backed thrush</name>
    <name type="synonym">Hylocichla ustulatus</name>
    <dbReference type="NCBI Taxonomy" id="91951"/>
    <lineage>
        <taxon>Eukaryota</taxon>
        <taxon>Metazoa</taxon>
        <taxon>Chordata</taxon>
        <taxon>Craniata</taxon>
        <taxon>Vertebrata</taxon>
        <taxon>Euteleostomi</taxon>
        <taxon>Archelosauria</taxon>
        <taxon>Archosauria</taxon>
        <taxon>Dinosauria</taxon>
        <taxon>Saurischia</taxon>
        <taxon>Theropoda</taxon>
        <taxon>Coelurosauria</taxon>
        <taxon>Aves</taxon>
        <taxon>Neognathae</taxon>
        <taxon>Neoaves</taxon>
        <taxon>Telluraves</taxon>
        <taxon>Australaves</taxon>
        <taxon>Passeriformes</taxon>
        <taxon>Turdidae</taxon>
        <taxon>Catharus</taxon>
    </lineage>
</organism>
<feature type="compositionally biased region" description="Pro residues" evidence="14">
    <location>
        <begin position="612"/>
        <end position="625"/>
    </location>
</feature>
<dbReference type="PRINTS" id="PR00261">
    <property type="entry name" value="LDLRECEPTOR"/>
</dbReference>
<evidence type="ECO:0000259" key="15">
    <source>
        <dbReference type="PROSITE" id="PS01186"/>
    </source>
</evidence>
<dbReference type="SUPFAM" id="SSF63825">
    <property type="entry name" value="YWTD domain"/>
    <property type="match status" value="1"/>
</dbReference>
<evidence type="ECO:0000256" key="10">
    <source>
        <dbReference type="ARBA" id="ARBA00023180"/>
    </source>
</evidence>
<feature type="repeat" description="LDL-receptor class B" evidence="13">
    <location>
        <begin position="434"/>
        <end position="477"/>
    </location>
</feature>
<keyword evidence="4" id="KW-0732">Signal</keyword>
<feature type="disulfide bond" evidence="12">
    <location>
        <begin position="101"/>
        <end position="116"/>
    </location>
</feature>
<feature type="disulfide bond" evidence="12">
    <location>
        <begin position="215"/>
        <end position="233"/>
    </location>
</feature>
<sequence>MGTWGRSEVPGDILSSWRYFGGSWGCFVLFLRLFSPSPCASDQLRCGDGSCLSRSFACDGDRDCPDGEDELGCPSPPPSWPCDPSFFTCRDGSCIAWLWRCDGDPDCRDGNDEENCGTPPPPRPCPSLQFPCGSGECVHRRWRCDGTPDCRDGSDEEGCGACTAPPCPSGQLRCRDGRCIPGARACDGTPDCRDGDDEEECPDAPSCSPPHRFRCRSGECIATAQVCDGQRHCRDWSDEPLKECGVNECLAGNGGCSHGCRDLRVGFECLCPPGFSLNPDNRTCHSGVLGGWGAPCQVVTAMLPPGPPGTLLVSTRHEVLALGGPEPQTLQRSLKHVAALDIGVEEGSLFWGDPSEGLIYRAPLAPGPAVPLGVVPGPGSPAGIALDWIHRLLYWTEPGSGRVAVSDRSGTRHRTLHRDPDARPWGVVVDPLNGYLYWSDWGSRPHIAQGAQDGAPPKLLVTEDMERPQGLALDQSSQRLYWTDGRLHTVSSVALDGSGRRTHLRDPQHLAQPFGLAVFQDWAFWTDPHQGSLVAARLQGGSPTPQVVAQELFSPEAVVVLHPGRQPAGKTPKTPLGPPVAPNSPGDPPSSVRCPQAPTSVRVPEVSAPSCASPPLPAAPAPPGSDAPAQTGSTWTLTDTPVSQVSPETPLNPPDPSGHRCPTGHREVTPSSPETPRNSPKPLPGFTFAQVTLPTSPQSPPGPLSSSPGTSAGREMPREVTALLPTTPTGHTHRPHPLDTR</sequence>
<dbReference type="PROSITE" id="PS51120">
    <property type="entry name" value="LDLRB"/>
    <property type="match status" value="3"/>
</dbReference>
<dbReference type="SUPFAM" id="SSF57196">
    <property type="entry name" value="EGF/Laminin"/>
    <property type="match status" value="1"/>
</dbReference>
<dbReference type="InterPro" id="IPR000033">
    <property type="entry name" value="LDLR_classB_rpt"/>
</dbReference>
<dbReference type="InterPro" id="IPR051221">
    <property type="entry name" value="LDLR-related"/>
</dbReference>
<reference evidence="16" key="3">
    <citation type="submission" date="2025-09" db="UniProtKB">
        <authorList>
            <consortium name="Ensembl"/>
        </authorList>
    </citation>
    <scope>IDENTIFICATION</scope>
</reference>
<feature type="disulfide bond" evidence="12">
    <location>
        <begin position="125"/>
        <end position="137"/>
    </location>
</feature>
<keyword evidence="8 12" id="KW-1015">Disulfide bond</keyword>
<dbReference type="AlphaFoldDB" id="A0A8C3UCL0"/>
<proteinExistence type="predicted"/>
<evidence type="ECO:0000256" key="6">
    <source>
        <dbReference type="ARBA" id="ARBA00022989"/>
    </source>
</evidence>
<dbReference type="FunFam" id="4.10.400.10:FF:000034">
    <property type="entry name" value="Low-density lipoprotein receptor-related protein 2"/>
    <property type="match status" value="1"/>
</dbReference>
<keyword evidence="1" id="KW-0245">EGF-like domain</keyword>
<evidence type="ECO:0000256" key="14">
    <source>
        <dbReference type="SAM" id="MobiDB-lite"/>
    </source>
</evidence>
<dbReference type="SMART" id="SM00135">
    <property type="entry name" value="LY"/>
    <property type="match status" value="5"/>
</dbReference>
<keyword evidence="3" id="KW-0812">Transmembrane</keyword>
<comment type="subcellular location">
    <subcellularLocation>
        <location evidence="11">Endomembrane system</location>
        <topology evidence="11">Single-pass type I membrane protein</topology>
    </subcellularLocation>
</comment>
<evidence type="ECO:0000256" key="13">
    <source>
        <dbReference type="PROSITE-ProRule" id="PRU00461"/>
    </source>
</evidence>
<evidence type="ECO:0000256" key="12">
    <source>
        <dbReference type="PROSITE-ProRule" id="PRU00124"/>
    </source>
</evidence>
<evidence type="ECO:0000256" key="3">
    <source>
        <dbReference type="ARBA" id="ARBA00022692"/>
    </source>
</evidence>
<dbReference type="PANTHER" id="PTHR22722:SF15">
    <property type="entry name" value="LOW-DENSITY LIPOPROTEIN RECEPTOR-RELATED"/>
    <property type="match status" value="1"/>
</dbReference>
<feature type="disulfide bond" evidence="12">
    <location>
        <begin position="58"/>
        <end position="73"/>
    </location>
</feature>
<dbReference type="FunFam" id="2.120.10.30:FF:000241">
    <property type="entry name" value="Low-density lipoprotein receptor-related protein 6"/>
    <property type="match status" value="1"/>
</dbReference>
<dbReference type="CDD" id="cd00112">
    <property type="entry name" value="LDLa"/>
    <property type="match status" value="5"/>
</dbReference>
<dbReference type="PANTHER" id="PTHR22722">
    <property type="entry name" value="LOW-DENSITY LIPOPROTEIN RECEPTOR-RELATED PROTEIN 2-RELATED"/>
    <property type="match status" value="1"/>
</dbReference>
<reference evidence="16" key="2">
    <citation type="submission" date="2025-08" db="UniProtKB">
        <authorList>
            <consortium name="Ensembl"/>
        </authorList>
    </citation>
    <scope>IDENTIFICATION</scope>
</reference>
<feature type="disulfide bond" evidence="12">
    <location>
        <begin position="186"/>
        <end position="201"/>
    </location>
</feature>
<dbReference type="Pfam" id="PF00058">
    <property type="entry name" value="Ldl_recept_b"/>
    <property type="match status" value="2"/>
</dbReference>
<dbReference type="Gene3D" id="2.10.25.10">
    <property type="entry name" value="Laminin"/>
    <property type="match status" value="1"/>
</dbReference>
<keyword evidence="6" id="KW-1133">Transmembrane helix</keyword>
<feature type="compositionally biased region" description="Polar residues" evidence="14">
    <location>
        <begin position="630"/>
        <end position="649"/>
    </location>
</feature>
<keyword evidence="2" id="KW-0254">Endocytosis</keyword>
<dbReference type="GO" id="GO:0016324">
    <property type="term" value="C:apical plasma membrane"/>
    <property type="evidence" value="ECO:0007669"/>
    <property type="project" value="TreeGrafter"/>
</dbReference>
<evidence type="ECO:0000256" key="9">
    <source>
        <dbReference type="ARBA" id="ARBA00023170"/>
    </source>
</evidence>
<feature type="region of interest" description="Disordered" evidence="14">
    <location>
        <begin position="563"/>
        <end position="741"/>
    </location>
</feature>
<dbReference type="Gene3D" id="4.10.400.10">
    <property type="entry name" value="Low-density Lipoprotein Receptor"/>
    <property type="match status" value="5"/>
</dbReference>
<feature type="repeat" description="LDL-receptor class B" evidence="13">
    <location>
        <begin position="391"/>
        <end position="433"/>
    </location>
</feature>
<evidence type="ECO:0000256" key="7">
    <source>
        <dbReference type="ARBA" id="ARBA00023136"/>
    </source>
</evidence>
<dbReference type="GO" id="GO:0006898">
    <property type="term" value="P:receptor-mediated endocytosis"/>
    <property type="evidence" value="ECO:0007669"/>
    <property type="project" value="TreeGrafter"/>
</dbReference>
<dbReference type="InterPro" id="IPR036055">
    <property type="entry name" value="LDL_receptor-like_sf"/>
</dbReference>
<dbReference type="InterPro" id="IPR011042">
    <property type="entry name" value="6-blade_b-propeller_TolB-like"/>
</dbReference>
<keyword evidence="5" id="KW-0677">Repeat</keyword>
<feature type="disulfide bond" evidence="12">
    <location>
        <begin position="46"/>
        <end position="64"/>
    </location>
</feature>
<feature type="disulfide bond" evidence="12">
    <location>
        <begin position="82"/>
        <end position="94"/>
    </location>
</feature>
<feature type="disulfide bond" evidence="12">
    <location>
        <begin position="132"/>
        <end position="150"/>
    </location>
</feature>
<dbReference type="Pfam" id="PF00057">
    <property type="entry name" value="Ldl_recept_a"/>
    <property type="match status" value="5"/>
</dbReference>
<dbReference type="InterPro" id="IPR002172">
    <property type="entry name" value="LDrepeatLR_classA_rpt"/>
</dbReference>
<keyword evidence="9" id="KW-0675">Receptor</keyword>
<evidence type="ECO:0000256" key="8">
    <source>
        <dbReference type="ARBA" id="ARBA00023157"/>
    </source>
</evidence>
<dbReference type="SMART" id="SM00181">
    <property type="entry name" value="EGF"/>
    <property type="match status" value="1"/>
</dbReference>
<evidence type="ECO:0000256" key="11">
    <source>
        <dbReference type="ARBA" id="ARBA00046288"/>
    </source>
</evidence>
<evidence type="ECO:0000313" key="17">
    <source>
        <dbReference type="Proteomes" id="UP000694563"/>
    </source>
</evidence>
<dbReference type="Pfam" id="PF14670">
    <property type="entry name" value="FXa_inhibition"/>
    <property type="match status" value="1"/>
</dbReference>
<feature type="repeat" description="LDL-receptor class B" evidence="13">
    <location>
        <begin position="478"/>
        <end position="522"/>
    </location>
</feature>
<feature type="disulfide bond" evidence="12">
    <location>
        <begin position="144"/>
        <end position="159"/>
    </location>
</feature>
<name>A0A8C3UCL0_CATUS</name>
<dbReference type="PROSITE" id="PS01209">
    <property type="entry name" value="LDLRA_1"/>
    <property type="match status" value="3"/>
</dbReference>
<dbReference type="PROSITE" id="PS01186">
    <property type="entry name" value="EGF_2"/>
    <property type="match status" value="1"/>
</dbReference>
<feature type="compositionally biased region" description="Polar residues" evidence="14">
    <location>
        <begin position="669"/>
        <end position="678"/>
    </location>
</feature>
<dbReference type="Gene3D" id="2.120.10.30">
    <property type="entry name" value="TolB, C-terminal domain"/>
    <property type="match status" value="1"/>
</dbReference>
<evidence type="ECO:0000256" key="1">
    <source>
        <dbReference type="ARBA" id="ARBA00022536"/>
    </source>
</evidence>
<evidence type="ECO:0000256" key="2">
    <source>
        <dbReference type="ARBA" id="ARBA00022583"/>
    </source>
</evidence>
<keyword evidence="7" id="KW-0472">Membrane</keyword>
<dbReference type="InterPro" id="IPR000742">
    <property type="entry name" value="EGF"/>
</dbReference>
<keyword evidence="17" id="KW-1185">Reference proteome</keyword>
<feature type="disulfide bond" evidence="12">
    <location>
        <begin position="167"/>
        <end position="179"/>
    </location>
</feature>
<dbReference type="InterPro" id="IPR001881">
    <property type="entry name" value="EGF-like_Ca-bd_dom"/>
</dbReference>
<comment type="caution">
    <text evidence="12">Lacks conserved residue(s) required for the propagation of feature annotation.</text>
</comment>
<feature type="compositionally biased region" description="Pro residues" evidence="14">
    <location>
        <begin position="575"/>
        <end position="588"/>
    </location>
</feature>
<dbReference type="GO" id="GO:0043235">
    <property type="term" value="C:receptor complex"/>
    <property type="evidence" value="ECO:0007669"/>
    <property type="project" value="TreeGrafter"/>
</dbReference>
<evidence type="ECO:0000313" key="16">
    <source>
        <dbReference type="Ensembl" id="ENSCUSP00005012566.1"/>
    </source>
</evidence>
<dbReference type="CDD" id="cd00054">
    <property type="entry name" value="EGF_CA"/>
    <property type="match status" value="1"/>
</dbReference>
<feature type="domain" description="EGF-like" evidence="15">
    <location>
        <begin position="269"/>
        <end position="284"/>
    </location>
</feature>
<evidence type="ECO:0000256" key="4">
    <source>
        <dbReference type="ARBA" id="ARBA00022729"/>
    </source>
</evidence>
<dbReference type="Proteomes" id="UP000694563">
    <property type="component" value="Chromosome 33"/>
</dbReference>
<dbReference type="SMART" id="SM00192">
    <property type="entry name" value="LDLa"/>
    <property type="match status" value="5"/>
</dbReference>
<feature type="disulfide bond" evidence="12">
    <location>
        <begin position="39"/>
        <end position="51"/>
    </location>
</feature>
<dbReference type="InterPro" id="IPR023415">
    <property type="entry name" value="LDLR_class-A_CS"/>
</dbReference>
<evidence type="ECO:0000256" key="5">
    <source>
        <dbReference type="ARBA" id="ARBA00022737"/>
    </source>
</evidence>
<protein>
    <recommendedName>
        <fullName evidence="15">EGF-like domain-containing protein</fullName>
    </recommendedName>
</protein>
<feature type="disulfide bond" evidence="12">
    <location>
        <begin position="174"/>
        <end position="192"/>
    </location>
</feature>
<dbReference type="GO" id="GO:0005509">
    <property type="term" value="F:calcium ion binding"/>
    <property type="evidence" value="ECO:0007669"/>
    <property type="project" value="InterPro"/>
</dbReference>
<feature type="disulfide bond" evidence="12">
    <location>
        <begin position="89"/>
        <end position="107"/>
    </location>
</feature>
<dbReference type="GO" id="GO:0042562">
    <property type="term" value="F:hormone binding"/>
    <property type="evidence" value="ECO:0007669"/>
    <property type="project" value="TreeGrafter"/>
</dbReference>
<dbReference type="SMART" id="SM00179">
    <property type="entry name" value="EGF_CA"/>
    <property type="match status" value="1"/>
</dbReference>
<dbReference type="Ensembl" id="ENSCUST00005013082.1">
    <property type="protein sequence ID" value="ENSCUSP00005012566.1"/>
    <property type="gene ID" value="ENSCUSG00005008052.1"/>
</dbReference>
<accession>A0A8C3UCL0</accession>
<dbReference type="SUPFAM" id="SSF57424">
    <property type="entry name" value="LDL receptor-like module"/>
    <property type="match status" value="5"/>
</dbReference>